<proteinExistence type="predicted"/>
<reference evidence="1" key="1">
    <citation type="submission" date="2020-09" db="EMBL/GenBank/DDBJ databases">
        <authorList>
            <person name="Blom J."/>
        </authorList>
    </citation>
    <scope>NUCLEOTIDE SEQUENCE</scope>
    <source>
        <strain evidence="1">No.713</strain>
    </source>
</reference>
<name>A0A9W4CRG9_9CYAN</name>
<gene>
    <name evidence="1" type="ORF">NO713_04326</name>
</gene>
<dbReference type="KEGG" id="ppsu:NO713_04326"/>
<dbReference type="Proteomes" id="UP001153719">
    <property type="component" value="Chromosome"/>
</dbReference>
<dbReference type="RefSeq" id="WP_254174592.1">
    <property type="nucleotide sequence ID" value="NZ_LR882967.1"/>
</dbReference>
<sequence>MNNNPLIPSMNSQEIPPSDIENLSKNQLKNLMNFPDQTLIKFKDEVSFNLVPPSPEISAPVIQAMQGLVQIIAHLRSPNGSWPSDLPQTPENLIPYVTEEVSELLAAYQTHPISASNIKSDSFPKKDSSIQTPVILFLNTLISQLLWNFAQTSYQFMRLLTGINAEILLPHQDWTPGKLRLVASLIIKTENFQSSIDLATSDSPPPLITSEAYLQSNDCSFCQNPLEVQSFVRQITHHFQDNFQGFNLLNHPIQAEFLSPKSQWEPIEMSIEIGFQFIPDSKTSEVSPFHYFLENAPVDEELFQNTPIQDVEYSILASIPHSALLKTHVRLTDPNIIQPYIQTQIKYYGLHGLQRKKQLQLTNSVNSFLTLDSQTEESELIELIQITDELVDIIYSPKSSSSLIRLQPEIPLIDLSLRLLWQIVKSSYNVMQLMSGIQAKVLQPGFLWQTGTLRLLMVLSAEFLSDSWELDIATSQPLKFDLKPIIPESIIQSDWSELCRSPQSLVVLKLQIINLLETLPELQSWMKGVKIDWGNSNEDLELSPNWQSGLAQLSLDFEWIPAQPGSLE</sequence>
<dbReference type="EMBL" id="LR882967">
    <property type="protein sequence ID" value="CAD5977792.1"/>
    <property type="molecule type" value="Genomic_DNA"/>
</dbReference>
<protein>
    <submittedName>
        <fullName evidence="1">Uncharacterized protein</fullName>
    </submittedName>
</protein>
<organism evidence="1 2">
    <name type="scientific">Planktothrix pseudagardhii</name>
    <dbReference type="NCBI Taxonomy" id="132604"/>
    <lineage>
        <taxon>Bacteria</taxon>
        <taxon>Bacillati</taxon>
        <taxon>Cyanobacteriota</taxon>
        <taxon>Cyanophyceae</taxon>
        <taxon>Oscillatoriophycideae</taxon>
        <taxon>Oscillatoriales</taxon>
        <taxon>Microcoleaceae</taxon>
        <taxon>Planktothrix</taxon>
    </lineage>
</organism>
<dbReference type="Gene3D" id="1.10.287.1080">
    <property type="entry name" value="MazG-like"/>
    <property type="match status" value="1"/>
</dbReference>
<evidence type="ECO:0000313" key="1">
    <source>
        <dbReference type="EMBL" id="CAD5977792.1"/>
    </source>
</evidence>
<accession>A0A9W4CRG9</accession>
<evidence type="ECO:0000313" key="2">
    <source>
        <dbReference type="Proteomes" id="UP001153719"/>
    </source>
</evidence>
<keyword evidence="2" id="KW-1185">Reference proteome</keyword>
<dbReference type="AlphaFoldDB" id="A0A9W4CRG9"/>